<dbReference type="GO" id="GO:0005506">
    <property type="term" value="F:iron ion binding"/>
    <property type="evidence" value="ECO:0007669"/>
    <property type="project" value="InterPro"/>
</dbReference>
<feature type="chain" id="PRO_5008788614" description="procollagen-proline 4-dioxygenase" evidence="15">
    <location>
        <begin position="24"/>
        <end position="576"/>
    </location>
</feature>
<sequence>MDSCKLTFAIGLLLSLLCRPGTPEMFSSTRQLIKLLAAESRILTAAEDFITQEKERLQSLKDQLKLIRKRYNEGLVPRSPDYQETRGYIVPLPEPPEVEAERVDYVGHPVNAYNLIKTWHSVSYQIVEQSRLNQRGSLAQYDQVNECPIPLLSPTDFHDTMASLSTSMPTQTDISGSIDAIVRLQETYELPTNSTADGVVMGTHASGVLSSRDCYVIARKAEEIRQSGFAIQWYEKALENSYDEWWVKDAFYRLGTLLKGLASYERGLGYLRIAQEMDPENRTVVDMVASAENTVDRNENFTASTYRKPPHEYRRYHVGWLSDYMKLCRGEHFDRDPEVVKALYCTYRYGILPYLRYNEEIFNFNPRIALIYNVIKNRDINMLKDKATAGLSSSRVGDPAKSKLSNERISKTSWLWDTEDERIFKLSKQVADITGLSTQYSTLHSHAEPFQLVNYGIGGQYQPHFDYYENDMLRNVPAFIQDTGDRVATFMFYLSSVKAGGATVFPKLHVRIPAVKGAAAFWFNIRRSGDREPLTQHAGCPVLLGEKWVANKWIRELGQEYNRPCGLTPEATDFDY</sequence>
<keyword evidence="10" id="KW-0560">Oxidoreductase</keyword>
<dbReference type="InterPro" id="IPR045054">
    <property type="entry name" value="P4HA-like"/>
</dbReference>
<evidence type="ECO:0000256" key="4">
    <source>
        <dbReference type="ARBA" id="ARBA00006511"/>
    </source>
</evidence>
<reference evidence="17 19" key="2">
    <citation type="journal article" date="2013" name="Nature">
        <title>Insights into bilaterian evolution from three spiralian genomes.</title>
        <authorList>
            <person name="Simakov O."/>
            <person name="Marletaz F."/>
            <person name="Cho S.J."/>
            <person name="Edsinger-Gonzales E."/>
            <person name="Havlak P."/>
            <person name="Hellsten U."/>
            <person name="Kuo D.H."/>
            <person name="Larsson T."/>
            <person name="Lv J."/>
            <person name="Arendt D."/>
            <person name="Savage R."/>
            <person name="Osoegawa K."/>
            <person name="de Jong P."/>
            <person name="Grimwood J."/>
            <person name="Chapman J.A."/>
            <person name="Shapiro H."/>
            <person name="Aerts A."/>
            <person name="Otillar R.P."/>
            <person name="Terry A.Y."/>
            <person name="Boore J.L."/>
            <person name="Grigoriev I.V."/>
            <person name="Lindberg D.R."/>
            <person name="Seaver E.C."/>
            <person name="Weisblat D.A."/>
            <person name="Putnam N.H."/>
            <person name="Rokhsar D.S."/>
        </authorList>
    </citation>
    <scope>NUCLEOTIDE SEQUENCE</scope>
    <source>
        <strain evidence="17 19">I ESC-2004</strain>
    </source>
</reference>
<feature type="domain" description="Fe2OG dioxygenase" evidence="16">
    <location>
        <begin position="446"/>
        <end position="556"/>
    </location>
</feature>
<dbReference type="Gene3D" id="2.60.120.620">
    <property type="entry name" value="q2cbj1_9rhob like domain"/>
    <property type="match status" value="1"/>
</dbReference>
<evidence type="ECO:0000256" key="9">
    <source>
        <dbReference type="ARBA" id="ARBA00022964"/>
    </source>
</evidence>
<dbReference type="STRING" id="283909.R7V085"/>
<evidence type="ECO:0000256" key="3">
    <source>
        <dbReference type="ARBA" id="ARBA00004319"/>
    </source>
</evidence>
<dbReference type="SMART" id="SM00702">
    <property type="entry name" value="P4Hc"/>
    <property type="match status" value="1"/>
</dbReference>
<comment type="cofactor">
    <cofactor evidence="1">
        <name>L-ascorbate</name>
        <dbReference type="ChEBI" id="CHEBI:38290"/>
    </cofactor>
</comment>
<gene>
    <name evidence="17" type="ORF">CAPTEDRAFT_229373</name>
</gene>
<dbReference type="PANTHER" id="PTHR10869">
    <property type="entry name" value="PROLYL 4-HYDROXYLASE ALPHA SUBUNIT"/>
    <property type="match status" value="1"/>
</dbReference>
<keyword evidence="7" id="KW-0256">Endoplasmic reticulum</keyword>
<dbReference type="PROSITE" id="PS50005">
    <property type="entry name" value="TPR"/>
    <property type="match status" value="1"/>
</dbReference>
<dbReference type="AlphaFoldDB" id="R7V085"/>
<dbReference type="InterPro" id="IPR006620">
    <property type="entry name" value="Pro_4_hyd_alph"/>
</dbReference>
<dbReference type="GO" id="GO:0031418">
    <property type="term" value="F:L-ascorbic acid binding"/>
    <property type="evidence" value="ECO:0007669"/>
    <property type="project" value="UniProtKB-KW"/>
</dbReference>
<evidence type="ECO:0000256" key="7">
    <source>
        <dbReference type="ARBA" id="ARBA00022824"/>
    </source>
</evidence>
<keyword evidence="12" id="KW-0325">Glycoprotein</keyword>
<evidence type="ECO:0000256" key="1">
    <source>
        <dbReference type="ARBA" id="ARBA00001961"/>
    </source>
</evidence>
<feature type="repeat" description="TPR" evidence="13">
    <location>
        <begin position="248"/>
        <end position="281"/>
    </location>
</feature>
<dbReference type="EMBL" id="AMQN01006342">
    <property type="status" value="NOT_ANNOTATED_CDS"/>
    <property type="molecule type" value="Genomic_DNA"/>
</dbReference>
<dbReference type="GO" id="GO:0005788">
    <property type="term" value="C:endoplasmic reticulum lumen"/>
    <property type="evidence" value="ECO:0007669"/>
    <property type="project" value="UniProtKB-SubCell"/>
</dbReference>
<evidence type="ECO:0000259" key="16">
    <source>
        <dbReference type="PROSITE" id="PS51471"/>
    </source>
</evidence>
<organism evidence="17">
    <name type="scientific">Capitella teleta</name>
    <name type="common">Polychaete worm</name>
    <dbReference type="NCBI Taxonomy" id="283909"/>
    <lineage>
        <taxon>Eukaryota</taxon>
        <taxon>Metazoa</taxon>
        <taxon>Spiralia</taxon>
        <taxon>Lophotrochozoa</taxon>
        <taxon>Annelida</taxon>
        <taxon>Polychaeta</taxon>
        <taxon>Sedentaria</taxon>
        <taxon>Scolecida</taxon>
        <taxon>Capitellidae</taxon>
        <taxon>Capitella</taxon>
    </lineage>
</organism>
<evidence type="ECO:0000313" key="17">
    <source>
        <dbReference type="EMBL" id="ELU09607.1"/>
    </source>
</evidence>
<comment type="subcellular location">
    <subcellularLocation>
        <location evidence="3">Endoplasmic reticulum lumen</location>
    </subcellularLocation>
</comment>
<dbReference type="Pfam" id="PF08336">
    <property type="entry name" value="P4Ha_N"/>
    <property type="match status" value="1"/>
</dbReference>
<dbReference type="Proteomes" id="UP000014760">
    <property type="component" value="Unassembled WGS sequence"/>
</dbReference>
<evidence type="ECO:0000256" key="8">
    <source>
        <dbReference type="ARBA" id="ARBA00022896"/>
    </source>
</evidence>
<dbReference type="HOGENOM" id="CLU_024155_1_1_1"/>
<dbReference type="PROSITE" id="PS51471">
    <property type="entry name" value="FE2OG_OXY"/>
    <property type="match status" value="1"/>
</dbReference>
<reference evidence="19" key="1">
    <citation type="submission" date="2012-12" db="EMBL/GenBank/DDBJ databases">
        <authorList>
            <person name="Hellsten U."/>
            <person name="Grimwood J."/>
            <person name="Chapman J.A."/>
            <person name="Shapiro H."/>
            <person name="Aerts A."/>
            <person name="Otillar R.P."/>
            <person name="Terry A.Y."/>
            <person name="Boore J.L."/>
            <person name="Simakov O."/>
            <person name="Marletaz F."/>
            <person name="Cho S.-J."/>
            <person name="Edsinger-Gonzales E."/>
            <person name="Havlak P."/>
            <person name="Kuo D.-H."/>
            <person name="Larsson T."/>
            <person name="Lv J."/>
            <person name="Arendt D."/>
            <person name="Savage R."/>
            <person name="Osoegawa K."/>
            <person name="de Jong P."/>
            <person name="Lindberg D.R."/>
            <person name="Seaver E.C."/>
            <person name="Weisblat D.A."/>
            <person name="Putnam N.H."/>
            <person name="Grigoriev I.V."/>
            <person name="Rokhsar D.S."/>
        </authorList>
    </citation>
    <scope>NUCLEOTIDE SEQUENCE</scope>
    <source>
        <strain evidence="19">I ESC-2004</strain>
    </source>
</reference>
<keyword evidence="8" id="KW-0847">Vitamin C</keyword>
<proteinExistence type="inferred from homology"/>
<comment type="similarity">
    <text evidence="4">Belongs to the P4HA family.</text>
</comment>
<evidence type="ECO:0000256" key="11">
    <source>
        <dbReference type="ARBA" id="ARBA00023004"/>
    </source>
</evidence>
<feature type="coiled-coil region" evidence="14">
    <location>
        <begin position="43"/>
        <end position="70"/>
    </location>
</feature>
<dbReference type="Gene3D" id="6.10.140.1460">
    <property type="match status" value="1"/>
</dbReference>
<keyword evidence="11" id="KW-0408">Iron</keyword>
<evidence type="ECO:0000256" key="13">
    <source>
        <dbReference type="PROSITE-ProRule" id="PRU00339"/>
    </source>
</evidence>
<dbReference type="EMBL" id="KB298124">
    <property type="protein sequence ID" value="ELU09607.1"/>
    <property type="molecule type" value="Genomic_DNA"/>
</dbReference>
<dbReference type="InterPro" id="IPR019734">
    <property type="entry name" value="TPR_rpt"/>
</dbReference>
<dbReference type="SUPFAM" id="SSF48452">
    <property type="entry name" value="TPR-like"/>
    <property type="match status" value="1"/>
</dbReference>
<dbReference type="EnsemblMetazoa" id="CapteT229373">
    <property type="protein sequence ID" value="CapteP229373"/>
    <property type="gene ID" value="CapteG229373"/>
</dbReference>
<dbReference type="PANTHER" id="PTHR10869:SF244">
    <property type="entry name" value="PROLYL 4-HYDROXYLASE SUBUNIT ALPHA-2"/>
    <property type="match status" value="1"/>
</dbReference>
<evidence type="ECO:0000313" key="18">
    <source>
        <dbReference type="EnsemblMetazoa" id="CapteP229373"/>
    </source>
</evidence>
<accession>R7V085</accession>
<evidence type="ECO:0000256" key="2">
    <source>
        <dbReference type="ARBA" id="ARBA00002035"/>
    </source>
</evidence>
<evidence type="ECO:0000313" key="19">
    <source>
        <dbReference type="Proteomes" id="UP000014760"/>
    </source>
</evidence>
<evidence type="ECO:0000256" key="6">
    <source>
        <dbReference type="ARBA" id="ARBA00022723"/>
    </source>
</evidence>
<keyword evidence="19" id="KW-1185">Reference proteome</keyword>
<evidence type="ECO:0000256" key="12">
    <source>
        <dbReference type="ARBA" id="ARBA00023180"/>
    </source>
</evidence>
<dbReference type="EC" id="1.14.11.2" evidence="5"/>
<keyword evidence="15" id="KW-0732">Signal</keyword>
<dbReference type="OMA" id="DKWANKW"/>
<dbReference type="InterPro" id="IPR044862">
    <property type="entry name" value="Pro_4_hyd_alph_FE2OG_OXY"/>
</dbReference>
<name>R7V085_CAPTE</name>
<evidence type="ECO:0000256" key="5">
    <source>
        <dbReference type="ARBA" id="ARBA00012269"/>
    </source>
</evidence>
<evidence type="ECO:0000256" key="15">
    <source>
        <dbReference type="SAM" id="SignalP"/>
    </source>
</evidence>
<protein>
    <recommendedName>
        <fullName evidence="5">procollagen-proline 4-dioxygenase</fullName>
        <ecNumber evidence="5">1.14.11.2</ecNumber>
    </recommendedName>
</protein>
<comment type="function">
    <text evidence="2">Catalyzes the post-translational formation of 4-hydroxyproline in -Xaa-Pro-Gly- sequences in collagens and other proteins.</text>
</comment>
<dbReference type="InterPro" id="IPR013547">
    <property type="entry name" value="P4H_N"/>
</dbReference>
<dbReference type="OrthoDB" id="420380at2759"/>
<keyword evidence="9" id="KW-0223">Dioxygenase</keyword>
<dbReference type="InterPro" id="IPR005123">
    <property type="entry name" value="Oxoglu/Fe-dep_dioxygenase_dom"/>
</dbReference>
<feature type="signal peptide" evidence="15">
    <location>
        <begin position="1"/>
        <end position="23"/>
    </location>
</feature>
<dbReference type="Pfam" id="PF13640">
    <property type="entry name" value="2OG-FeII_Oxy_3"/>
    <property type="match status" value="1"/>
</dbReference>
<dbReference type="InterPro" id="IPR011990">
    <property type="entry name" value="TPR-like_helical_dom_sf"/>
</dbReference>
<keyword evidence="14" id="KW-0175">Coiled coil</keyword>
<dbReference type="GO" id="GO:0004656">
    <property type="term" value="F:procollagen-proline 4-dioxygenase activity"/>
    <property type="evidence" value="ECO:0007669"/>
    <property type="project" value="UniProtKB-EC"/>
</dbReference>
<keyword evidence="13" id="KW-0802">TPR repeat</keyword>
<evidence type="ECO:0000256" key="14">
    <source>
        <dbReference type="SAM" id="Coils"/>
    </source>
</evidence>
<dbReference type="Gene3D" id="1.25.40.10">
    <property type="entry name" value="Tetratricopeptide repeat domain"/>
    <property type="match status" value="1"/>
</dbReference>
<reference evidence="18" key="3">
    <citation type="submission" date="2015-06" db="UniProtKB">
        <authorList>
            <consortium name="EnsemblMetazoa"/>
        </authorList>
    </citation>
    <scope>IDENTIFICATION</scope>
</reference>
<keyword evidence="6" id="KW-0479">Metal-binding</keyword>
<evidence type="ECO:0000256" key="10">
    <source>
        <dbReference type="ARBA" id="ARBA00023002"/>
    </source>
</evidence>